<gene>
    <name evidence="2" type="primary">ORF3</name>
</gene>
<evidence type="ECO:0000313" key="2">
    <source>
        <dbReference type="EMBL" id="AXT18260.1"/>
    </source>
</evidence>
<dbReference type="Pfam" id="PF04817">
    <property type="entry name" value="Umbravirus_LDM"/>
    <property type="match status" value="1"/>
</dbReference>
<organism evidence="2">
    <name type="scientific">Opium poppy mosaic virus</name>
    <dbReference type="NCBI Taxonomy" id="473784"/>
    <lineage>
        <taxon>Viruses</taxon>
        <taxon>Riboviria</taxon>
        <taxon>Orthornavirae</taxon>
        <taxon>Kitrinoviricota</taxon>
        <taxon>Tolucaviricetes</taxon>
        <taxon>Tolivirales</taxon>
        <taxon>Tombusviridae</taxon>
        <taxon>Calvusvirinae</taxon>
        <taxon>Umbravirus</taxon>
        <taxon>Umbravirus papaveri</taxon>
    </lineage>
</organism>
<feature type="region of interest" description="Disordered" evidence="1">
    <location>
        <begin position="1"/>
        <end position="112"/>
    </location>
</feature>
<evidence type="ECO:0000256" key="1">
    <source>
        <dbReference type="SAM" id="MobiDB-lite"/>
    </source>
</evidence>
<accession>A0A346SCH2</accession>
<sequence length="245" mass="26885">MASLPNVSSSSKSRMQGRTTQRAIRRGDGQRARRNRPGHTDPPPSRAEACRNPAPAPKNPGKNRGSLKETPHHKKHRGPVVPRENRGSVHPTRPRRRRRRGDHMGSRQHATTPEQCWGACLLSTERRAEIDGLLSPLLHTALMQGWGDPEVLVYSIRVLRGELRQWRKPVQSLHNVATEDRGNSAQLSAPVATEPPNMQAPSKEQPAVDGSPKICNLGCNIDKVCGHPKPGEGNSGSTTQAGNTW</sequence>
<name>A0A346SCH2_9TOMB</name>
<feature type="region of interest" description="Disordered" evidence="1">
    <location>
        <begin position="178"/>
        <end position="209"/>
    </location>
</feature>
<feature type="compositionally biased region" description="Polar residues" evidence="1">
    <location>
        <begin position="1"/>
        <end position="20"/>
    </location>
</feature>
<protein>
    <submittedName>
        <fullName evidence="2">p27</fullName>
    </submittedName>
</protein>
<feature type="compositionally biased region" description="Basic residues" evidence="1">
    <location>
        <begin position="92"/>
        <end position="101"/>
    </location>
</feature>
<reference evidence="2" key="1">
    <citation type="submission" date="2017-10" db="EMBL/GenBank/DDBJ databases">
        <title>Transcription and translation of Opium poppy mosaic umbravirus.</title>
        <authorList>
            <person name="Du Z."/>
            <person name="Simon A.E."/>
        </authorList>
    </citation>
    <scope>NUCLEOTIDE SEQUENCE</scope>
    <source>
        <strain evidence="2">PHEL5235</strain>
    </source>
</reference>
<dbReference type="InterPro" id="IPR006902">
    <property type="entry name" value="Umbravirus_LDM"/>
</dbReference>
<dbReference type="EMBL" id="MG182693">
    <property type="protein sequence ID" value="AXT18260.1"/>
    <property type="molecule type" value="Genomic_RNA"/>
</dbReference>
<proteinExistence type="predicted"/>